<dbReference type="InterPro" id="IPR001313">
    <property type="entry name" value="Pumilio_RNA-bd_rpt"/>
</dbReference>
<dbReference type="GO" id="GO:0005737">
    <property type="term" value="C:cytoplasm"/>
    <property type="evidence" value="ECO:0007669"/>
    <property type="project" value="TreeGrafter"/>
</dbReference>
<dbReference type="GO" id="GO:0003729">
    <property type="term" value="F:mRNA binding"/>
    <property type="evidence" value="ECO:0007669"/>
    <property type="project" value="TreeGrafter"/>
</dbReference>
<keyword evidence="1" id="KW-0677">Repeat</keyword>
<organism evidence="4">
    <name type="scientific">Trypanosoma congolense (strain IL3000)</name>
    <dbReference type="NCBI Taxonomy" id="1068625"/>
    <lineage>
        <taxon>Eukaryota</taxon>
        <taxon>Discoba</taxon>
        <taxon>Euglenozoa</taxon>
        <taxon>Kinetoplastea</taxon>
        <taxon>Metakinetoplastina</taxon>
        <taxon>Trypanosomatida</taxon>
        <taxon>Trypanosomatidae</taxon>
        <taxon>Trypanosoma</taxon>
        <taxon>Nannomonas</taxon>
    </lineage>
</organism>
<dbReference type="SUPFAM" id="SSF48371">
    <property type="entry name" value="ARM repeat"/>
    <property type="match status" value="1"/>
</dbReference>
<sequence length="679" mass="74752">MGKKATLQRTQQRHTRHTREQRERKSMASKAARRGDLTAAADRLVKRTAPPRATISQERKELLVAQFSQACRLPAACDDLCSLLLQGGRTEQAQAEGSRKRRRDSSEVDMNILDLVVDAFLALEHEAATADEDEGAEPLTILEDVVQDECGSRVACALFAALATSGCDDRKKSMTFDVAMKLFEESEDLHEHYIACKVLSSLVLNGDHEIQRRALQVICQGVETLDLIQMKLRNRHTSVTIQHLIEQFPTETVAWLKDALGLSGTTATKKGSKKNRLNTQQSDALLSLIADPIAAPVMRALFLHDEDRTALLKGVDLTALLGTKRGCKFLREALTHNLEKLTSEEAAKILDLVVPVCEGNITEMCTSADANFVVQSLIALTPYAGEEGPTRLRQLLQLLGPQLPMLMGHPIAVHVVVSIVVTADSLPEKSIVEEAAAVLINRNNVSEMLCDPRGSLVLRKLLPRCRVKESVIGQLLTHTIGRDITNLIYDPIGNVIVQEYMKVCGGETFARKLLKGDELLSMCQHTYASHVVGSLFDNVGASTHTALCNALRPHVVPLTKHINGRFAVEKAIPASRDICDVLLRNFFSLACEKGSQHVLCTLMANLDSQGKSRVVDIVLANLMQLATQQSSSIVLQKLMQSDQTLAQRVKEKLAQDCKLRNNVAQNFYGKFVVQICDAT</sequence>
<dbReference type="EMBL" id="HE575324">
    <property type="protein sequence ID" value="CCC95297.1"/>
    <property type="molecule type" value="Genomic_DNA"/>
</dbReference>
<name>G0V0X6_TRYCI</name>
<dbReference type="VEuPathDB" id="TriTrypDB:TcIL3000.11.7280"/>
<dbReference type="InterPro" id="IPR033133">
    <property type="entry name" value="PUM-HD"/>
</dbReference>
<accession>G0V0X6</accession>
<dbReference type="GO" id="GO:0010608">
    <property type="term" value="P:post-transcriptional regulation of gene expression"/>
    <property type="evidence" value="ECO:0007669"/>
    <property type="project" value="TreeGrafter"/>
</dbReference>
<proteinExistence type="predicted"/>
<dbReference type="AlphaFoldDB" id="G0V0X6"/>
<evidence type="ECO:0000256" key="1">
    <source>
        <dbReference type="ARBA" id="ARBA00022737"/>
    </source>
</evidence>
<dbReference type="FunFam" id="1.25.10.10:FF:001498">
    <property type="entry name" value="Pumilio/PUF RNA binding protein 10, putative"/>
    <property type="match status" value="1"/>
</dbReference>
<dbReference type="PROSITE" id="PS50303">
    <property type="entry name" value="PUM_HD"/>
    <property type="match status" value="1"/>
</dbReference>
<protein>
    <submittedName>
        <fullName evidence="4">Uncharacterized protein TCIL3000_11_7280</fullName>
    </submittedName>
</protein>
<dbReference type="InterPro" id="IPR016024">
    <property type="entry name" value="ARM-type_fold"/>
</dbReference>
<evidence type="ECO:0000313" key="4">
    <source>
        <dbReference type="EMBL" id="CCC95297.1"/>
    </source>
</evidence>
<dbReference type="SMART" id="SM00025">
    <property type="entry name" value="Pumilio"/>
    <property type="match status" value="4"/>
</dbReference>
<feature type="region of interest" description="Disordered" evidence="2">
    <location>
        <begin position="1"/>
        <end position="44"/>
    </location>
</feature>
<feature type="domain" description="PUM-HD" evidence="3">
    <location>
        <begin position="415"/>
        <end position="679"/>
    </location>
</feature>
<dbReference type="Gene3D" id="1.25.10.10">
    <property type="entry name" value="Leucine-rich Repeat Variant"/>
    <property type="match status" value="2"/>
</dbReference>
<reference evidence="4" key="1">
    <citation type="journal article" date="2012" name="Proc. Natl. Acad. Sci. U.S.A.">
        <title>Antigenic diversity is generated by distinct evolutionary mechanisms in African trypanosome species.</title>
        <authorList>
            <person name="Jackson A.P."/>
            <person name="Berry A."/>
            <person name="Aslett M."/>
            <person name="Allison H.C."/>
            <person name="Burton P."/>
            <person name="Vavrova-Anderson J."/>
            <person name="Brown R."/>
            <person name="Browne H."/>
            <person name="Corton N."/>
            <person name="Hauser H."/>
            <person name="Gamble J."/>
            <person name="Gilderthorp R."/>
            <person name="Marcello L."/>
            <person name="McQuillan J."/>
            <person name="Otto T.D."/>
            <person name="Quail M.A."/>
            <person name="Sanders M.J."/>
            <person name="van Tonder A."/>
            <person name="Ginger M.L."/>
            <person name="Field M.C."/>
            <person name="Barry J.D."/>
            <person name="Hertz-Fowler C."/>
            <person name="Berriman M."/>
        </authorList>
    </citation>
    <scope>NUCLEOTIDE SEQUENCE</scope>
    <source>
        <strain evidence="4">IL3000</strain>
    </source>
</reference>
<evidence type="ECO:0000256" key="2">
    <source>
        <dbReference type="SAM" id="MobiDB-lite"/>
    </source>
</evidence>
<gene>
    <name evidence="4" type="ORF">TCIL3000_11_7280</name>
</gene>
<evidence type="ECO:0000259" key="3">
    <source>
        <dbReference type="PROSITE" id="PS50303"/>
    </source>
</evidence>
<dbReference type="PANTHER" id="PTHR12537">
    <property type="entry name" value="RNA BINDING PROTEIN PUMILIO-RELATED"/>
    <property type="match status" value="1"/>
</dbReference>
<dbReference type="InterPro" id="IPR011989">
    <property type="entry name" value="ARM-like"/>
</dbReference>